<sequence length="241" mass="25876">MSAEDIEGYAVRRNSPCLEGEFSCGSTWSKSWYACCPHGSVCPGAETNYDNQICCPSMMNCTAYIDNPPVCADKTWDLYDHDGAFCCEQGQKGFRVRDTVWVGCLGNDTAADPKYIGLTPISKGAALTTSTPKPSLSVSSTKTTSTSAATTTATSEPETSESHTGAIAGGVVGGIAGLAAIVVLLFFLLRRRRKHQPPAVTQPELEHMYTQHDFQPQELPTKSLPIQLGSHECHELPANQA</sequence>
<proteinExistence type="predicted"/>
<dbReference type="OrthoDB" id="4779287at2759"/>
<evidence type="ECO:0000313" key="7">
    <source>
        <dbReference type="EMBL" id="EAW07103.1"/>
    </source>
</evidence>
<dbReference type="PANTHER" id="PTHR15549:SF27">
    <property type="entry name" value="CHITIN-BINDING TYPE-1 DOMAIN-CONTAINING PROTEIN"/>
    <property type="match status" value="1"/>
</dbReference>
<dbReference type="HOGENOM" id="CLU_061428_0_0_1"/>
<organism evidence="7 8">
    <name type="scientific">Aspergillus clavatus (strain ATCC 1007 / CBS 513.65 / DSM 816 / NCTC 3887 / NRRL 1 / QM 1276 / 107)</name>
    <dbReference type="NCBI Taxonomy" id="344612"/>
    <lineage>
        <taxon>Eukaryota</taxon>
        <taxon>Fungi</taxon>
        <taxon>Dikarya</taxon>
        <taxon>Ascomycota</taxon>
        <taxon>Pezizomycotina</taxon>
        <taxon>Eurotiomycetes</taxon>
        <taxon>Eurotiomycetidae</taxon>
        <taxon>Eurotiales</taxon>
        <taxon>Aspergillaceae</taxon>
        <taxon>Aspergillus</taxon>
        <taxon>Aspergillus subgen. Fumigati</taxon>
    </lineage>
</organism>
<dbReference type="InterPro" id="IPR051694">
    <property type="entry name" value="Immunoregulatory_rcpt-like"/>
</dbReference>
<dbReference type="GO" id="GO:0016020">
    <property type="term" value="C:membrane"/>
    <property type="evidence" value="ECO:0007669"/>
    <property type="project" value="UniProtKB-SubCell"/>
</dbReference>
<dbReference type="EMBL" id="DS027059">
    <property type="protein sequence ID" value="EAW07103.1"/>
    <property type="molecule type" value="Genomic_DNA"/>
</dbReference>
<protein>
    <recommendedName>
        <fullName evidence="9">Glycophorin A domain protein</fullName>
    </recommendedName>
</protein>
<gene>
    <name evidence="7" type="ORF">ACLA_018070</name>
</gene>
<evidence type="ECO:0000256" key="2">
    <source>
        <dbReference type="ARBA" id="ARBA00022692"/>
    </source>
</evidence>
<feature type="region of interest" description="Disordered" evidence="5">
    <location>
        <begin position="128"/>
        <end position="163"/>
    </location>
</feature>
<evidence type="ECO:0000256" key="1">
    <source>
        <dbReference type="ARBA" id="ARBA00004167"/>
    </source>
</evidence>
<feature type="transmembrane region" description="Helical" evidence="6">
    <location>
        <begin position="166"/>
        <end position="189"/>
    </location>
</feature>
<keyword evidence="3 6" id="KW-1133">Transmembrane helix</keyword>
<feature type="compositionally biased region" description="Low complexity" evidence="5">
    <location>
        <begin position="128"/>
        <end position="157"/>
    </location>
</feature>
<reference evidence="7 8" key="1">
    <citation type="journal article" date="2008" name="PLoS Genet.">
        <title>Genomic islands in the pathogenic filamentous fungus Aspergillus fumigatus.</title>
        <authorList>
            <person name="Fedorova N.D."/>
            <person name="Khaldi N."/>
            <person name="Joardar V.S."/>
            <person name="Maiti R."/>
            <person name="Amedeo P."/>
            <person name="Anderson M.J."/>
            <person name="Crabtree J."/>
            <person name="Silva J.C."/>
            <person name="Badger J.H."/>
            <person name="Albarraq A."/>
            <person name="Angiuoli S."/>
            <person name="Bussey H."/>
            <person name="Bowyer P."/>
            <person name="Cotty P.J."/>
            <person name="Dyer P.S."/>
            <person name="Egan A."/>
            <person name="Galens K."/>
            <person name="Fraser-Liggett C.M."/>
            <person name="Haas B.J."/>
            <person name="Inman J.M."/>
            <person name="Kent R."/>
            <person name="Lemieux S."/>
            <person name="Malavazi I."/>
            <person name="Orvis J."/>
            <person name="Roemer T."/>
            <person name="Ronning C.M."/>
            <person name="Sundaram J.P."/>
            <person name="Sutton G."/>
            <person name="Turner G."/>
            <person name="Venter J.C."/>
            <person name="White O.R."/>
            <person name="Whitty B.R."/>
            <person name="Youngman P."/>
            <person name="Wolfe K.H."/>
            <person name="Goldman G.H."/>
            <person name="Wortman J.R."/>
            <person name="Jiang B."/>
            <person name="Denning D.W."/>
            <person name="Nierman W.C."/>
        </authorList>
    </citation>
    <scope>NUCLEOTIDE SEQUENCE [LARGE SCALE GENOMIC DNA]</scope>
    <source>
        <strain evidence="8">ATCC 1007 / CBS 513.65 / DSM 816 / NCTC 3887 / NRRL 1</strain>
    </source>
</reference>
<accession>A1CN82</accession>
<dbReference type="RefSeq" id="XP_001268529.1">
    <property type="nucleotide sequence ID" value="XM_001268528.1"/>
</dbReference>
<keyword evidence="2 6" id="KW-0812">Transmembrane</keyword>
<keyword evidence="8" id="KW-1185">Reference proteome</keyword>
<evidence type="ECO:0000256" key="3">
    <source>
        <dbReference type="ARBA" id="ARBA00022989"/>
    </source>
</evidence>
<evidence type="ECO:0000313" key="8">
    <source>
        <dbReference type="Proteomes" id="UP000006701"/>
    </source>
</evidence>
<evidence type="ECO:0000256" key="6">
    <source>
        <dbReference type="SAM" id="Phobius"/>
    </source>
</evidence>
<dbReference type="KEGG" id="act:ACLA_018070"/>
<dbReference type="PANTHER" id="PTHR15549">
    <property type="entry name" value="PAIRED IMMUNOGLOBULIN-LIKE TYPE 2 RECEPTOR"/>
    <property type="match status" value="1"/>
</dbReference>
<dbReference type="OMA" id="NNVCCPT"/>
<name>A1CN82_ASPCL</name>
<dbReference type="Proteomes" id="UP000006701">
    <property type="component" value="Unassembled WGS sequence"/>
</dbReference>
<evidence type="ECO:0000256" key="5">
    <source>
        <dbReference type="SAM" id="MobiDB-lite"/>
    </source>
</evidence>
<keyword evidence="4 6" id="KW-0472">Membrane</keyword>
<evidence type="ECO:0008006" key="9">
    <source>
        <dbReference type="Google" id="ProtNLM"/>
    </source>
</evidence>
<dbReference type="NCBIfam" id="TIGR01167">
    <property type="entry name" value="LPXTG_anchor"/>
    <property type="match status" value="1"/>
</dbReference>
<dbReference type="eggNOG" id="ENOG502SVS7">
    <property type="taxonomic scope" value="Eukaryota"/>
</dbReference>
<comment type="subcellular location">
    <subcellularLocation>
        <location evidence="1">Membrane</location>
        <topology evidence="1">Single-pass membrane protein</topology>
    </subcellularLocation>
</comment>
<dbReference type="GO" id="GO:0071944">
    <property type="term" value="C:cell periphery"/>
    <property type="evidence" value="ECO:0007669"/>
    <property type="project" value="UniProtKB-ARBA"/>
</dbReference>
<dbReference type="VEuPathDB" id="FungiDB:ACLA_018070"/>
<dbReference type="AlphaFoldDB" id="A1CN82"/>
<dbReference type="GeneID" id="4700745"/>
<evidence type="ECO:0000256" key="4">
    <source>
        <dbReference type="ARBA" id="ARBA00023136"/>
    </source>
</evidence>